<dbReference type="Gene3D" id="1.10.8.60">
    <property type="match status" value="1"/>
</dbReference>
<keyword evidence="3" id="KW-1185">Reference proteome</keyword>
<dbReference type="OrthoDB" id="7390113at2"/>
<dbReference type="PANTHER" id="PTHR30050">
    <property type="entry name" value="CHROMOSOMAL REPLICATION INITIATOR PROTEIN DNAA"/>
    <property type="match status" value="1"/>
</dbReference>
<dbReference type="EMBL" id="FRDL01000001">
    <property type="protein sequence ID" value="SHN52079.1"/>
    <property type="molecule type" value="Genomic_DNA"/>
</dbReference>
<evidence type="ECO:0000256" key="1">
    <source>
        <dbReference type="SAM" id="MobiDB-lite"/>
    </source>
</evidence>
<organism evidence="2 3">
    <name type="scientific">Oceanicella actignis</name>
    <dbReference type="NCBI Taxonomy" id="1189325"/>
    <lineage>
        <taxon>Bacteria</taxon>
        <taxon>Pseudomonadati</taxon>
        <taxon>Pseudomonadota</taxon>
        <taxon>Alphaproteobacteria</taxon>
        <taxon>Rhodobacterales</taxon>
        <taxon>Paracoccaceae</taxon>
        <taxon>Oceanicella</taxon>
    </lineage>
</organism>
<sequence length="260" mass="27271">MSAPRLGRQLALDLPMRAARGREAFFVSRANAAAVAMIDGWRGWPGGRLALIGPQGSGKTHLVHVWAEDSGAEIRRAADLANEDPVALAEAGAVAVEDADRITQAPDPRAAEAALFHLHNRLAATGGALLVTGREAPVRWALRTPDLASRLQALALARLAPPDDALLEALIVKLFRDRQVDISAAVPGFLAARIERSFAAAQAAVAAVDQAALRAHRRITRALAAEALGLTPEPPCAETPQEAAEPAAAPEERPPQAGRG</sequence>
<dbReference type="SUPFAM" id="SSF52540">
    <property type="entry name" value="P-loop containing nucleoside triphosphate hydrolases"/>
    <property type="match status" value="1"/>
</dbReference>
<protein>
    <submittedName>
        <fullName evidence="2">DnaA protein</fullName>
    </submittedName>
</protein>
<proteinExistence type="predicted"/>
<name>A0A1M7S0I1_9RHOB</name>
<dbReference type="RefSeq" id="WP_072745957.1">
    <property type="nucleotide sequence ID" value="NZ_FOHL01000002.1"/>
</dbReference>
<dbReference type="PANTHER" id="PTHR30050:SF5">
    <property type="entry name" value="DNAA REGULATORY INACTIVATOR HDA"/>
    <property type="match status" value="1"/>
</dbReference>
<dbReference type="GO" id="GO:0005886">
    <property type="term" value="C:plasma membrane"/>
    <property type="evidence" value="ECO:0007669"/>
    <property type="project" value="TreeGrafter"/>
</dbReference>
<dbReference type="InterPro" id="IPR027417">
    <property type="entry name" value="P-loop_NTPase"/>
</dbReference>
<dbReference type="GO" id="GO:0003688">
    <property type="term" value="F:DNA replication origin binding"/>
    <property type="evidence" value="ECO:0007669"/>
    <property type="project" value="TreeGrafter"/>
</dbReference>
<feature type="compositionally biased region" description="Low complexity" evidence="1">
    <location>
        <begin position="238"/>
        <end position="260"/>
    </location>
</feature>
<feature type="region of interest" description="Disordered" evidence="1">
    <location>
        <begin position="229"/>
        <end position="260"/>
    </location>
</feature>
<evidence type="ECO:0000313" key="3">
    <source>
        <dbReference type="Proteomes" id="UP000184066"/>
    </source>
</evidence>
<dbReference type="STRING" id="1189325.SAMN04488119_102120"/>
<reference evidence="2 3" key="1">
    <citation type="submission" date="2016-12" db="EMBL/GenBank/DDBJ databases">
        <authorList>
            <person name="Song W.-J."/>
            <person name="Kurnit D.M."/>
        </authorList>
    </citation>
    <scope>NUCLEOTIDE SEQUENCE [LARGE SCALE GENOMIC DNA]</scope>
    <source>
        <strain evidence="2 3">CGMCC 1.10808</strain>
    </source>
</reference>
<gene>
    <name evidence="2" type="ORF">SAMN05216200_101398</name>
</gene>
<accession>A0A1M7S0I1</accession>
<dbReference type="GO" id="GO:0006270">
    <property type="term" value="P:DNA replication initiation"/>
    <property type="evidence" value="ECO:0007669"/>
    <property type="project" value="TreeGrafter"/>
</dbReference>
<dbReference type="Proteomes" id="UP000184066">
    <property type="component" value="Unassembled WGS sequence"/>
</dbReference>
<dbReference type="Gene3D" id="3.40.50.300">
    <property type="entry name" value="P-loop containing nucleotide triphosphate hydrolases"/>
    <property type="match status" value="1"/>
</dbReference>
<dbReference type="AlphaFoldDB" id="A0A1M7S0I1"/>
<evidence type="ECO:0000313" key="2">
    <source>
        <dbReference type="EMBL" id="SHN52079.1"/>
    </source>
</evidence>